<dbReference type="OrthoDB" id="5988655at2759"/>
<feature type="chain" id="PRO_5027908647" evidence="1">
    <location>
        <begin position="21"/>
        <end position="142"/>
    </location>
</feature>
<dbReference type="KEGG" id="aten:116292782"/>
<evidence type="ECO:0000313" key="3">
    <source>
        <dbReference type="Proteomes" id="UP000515163"/>
    </source>
</evidence>
<evidence type="ECO:0000313" key="4">
    <source>
        <dbReference type="RefSeq" id="XP_031555998.1"/>
    </source>
</evidence>
<dbReference type="CDD" id="cd22827">
    <property type="entry name" value="Gal_Rha_Lectin_SUL-I-like"/>
    <property type="match status" value="1"/>
</dbReference>
<dbReference type="GeneID" id="116292782"/>
<dbReference type="GO" id="GO:0030246">
    <property type="term" value="F:carbohydrate binding"/>
    <property type="evidence" value="ECO:0007669"/>
    <property type="project" value="InterPro"/>
</dbReference>
<dbReference type="FunFam" id="2.60.120.740:FF:000001">
    <property type="entry name" value="Adhesion G protein-coupled receptor L2"/>
    <property type="match status" value="1"/>
</dbReference>
<dbReference type="RefSeq" id="XP_031555998.1">
    <property type="nucleotide sequence ID" value="XM_031700138.1"/>
</dbReference>
<name>A0A6P8HLZ5_ACTTE</name>
<keyword evidence="1" id="KW-0732">Signal</keyword>
<feature type="signal peptide" evidence="1">
    <location>
        <begin position="1"/>
        <end position="20"/>
    </location>
</feature>
<dbReference type="Gene3D" id="2.60.120.740">
    <property type="match status" value="1"/>
</dbReference>
<dbReference type="Pfam" id="PF02140">
    <property type="entry name" value="SUEL_Lectin"/>
    <property type="match status" value="1"/>
</dbReference>
<dbReference type="InterPro" id="IPR043159">
    <property type="entry name" value="Lectin_gal-bd_sf"/>
</dbReference>
<gene>
    <name evidence="4" type="primary">LOC116292782</name>
</gene>
<dbReference type="Proteomes" id="UP000515163">
    <property type="component" value="Unplaced"/>
</dbReference>
<evidence type="ECO:0000256" key="1">
    <source>
        <dbReference type="SAM" id="SignalP"/>
    </source>
</evidence>
<protein>
    <submittedName>
        <fullName evidence="4">L-rhamnose-binding lectin ELEL-1-like</fullName>
    </submittedName>
</protein>
<sequence>MKSFTIALLFLLGLLGLTCAAPSKDKAQDAGEVVASDQNGFAIQRRQSTHTYILCEGQNGVLGCPGNKRLRILYANYGRTSRNVCWHLLFMSNTNCHSSYAKRKIRGACNGHNSCRLYATNNSFGDPCPWTHKYIEVHYKCV</sequence>
<dbReference type="AlphaFoldDB" id="A0A6P8HLZ5"/>
<proteinExistence type="predicted"/>
<dbReference type="InParanoid" id="A0A6P8HLZ5"/>
<dbReference type="InterPro" id="IPR000922">
    <property type="entry name" value="Lectin_gal-bd_dom"/>
</dbReference>
<feature type="domain" description="SUEL-type lectin" evidence="2">
    <location>
        <begin position="54"/>
        <end position="142"/>
    </location>
</feature>
<keyword evidence="3" id="KW-1185">Reference proteome</keyword>
<accession>A0A6P8HLZ5</accession>
<dbReference type="PANTHER" id="PTHR46780">
    <property type="entry name" value="PROTEIN EVA-1"/>
    <property type="match status" value="1"/>
</dbReference>
<reference evidence="4" key="1">
    <citation type="submission" date="2025-08" db="UniProtKB">
        <authorList>
            <consortium name="RefSeq"/>
        </authorList>
    </citation>
    <scope>IDENTIFICATION</scope>
    <source>
        <tissue evidence="4">Tentacle</tissue>
    </source>
</reference>
<evidence type="ECO:0000259" key="2">
    <source>
        <dbReference type="PROSITE" id="PS50228"/>
    </source>
</evidence>
<dbReference type="PROSITE" id="PS50228">
    <property type="entry name" value="SUEL_LECTIN"/>
    <property type="match status" value="1"/>
</dbReference>
<organism evidence="3 4">
    <name type="scientific">Actinia tenebrosa</name>
    <name type="common">Australian red waratah sea anemone</name>
    <dbReference type="NCBI Taxonomy" id="6105"/>
    <lineage>
        <taxon>Eukaryota</taxon>
        <taxon>Metazoa</taxon>
        <taxon>Cnidaria</taxon>
        <taxon>Anthozoa</taxon>
        <taxon>Hexacorallia</taxon>
        <taxon>Actiniaria</taxon>
        <taxon>Actiniidae</taxon>
        <taxon>Actinia</taxon>
    </lineage>
</organism>